<proteinExistence type="predicted"/>
<comment type="caution">
    <text evidence="1">The sequence shown here is derived from an EMBL/GenBank/DDBJ whole genome shotgun (WGS) entry which is preliminary data.</text>
</comment>
<evidence type="ECO:0000313" key="1">
    <source>
        <dbReference type="EMBL" id="GBP40359.1"/>
    </source>
</evidence>
<dbReference type="Proteomes" id="UP000299102">
    <property type="component" value="Unassembled WGS sequence"/>
</dbReference>
<gene>
    <name evidence="1" type="ORF">EVAR_86505_1</name>
</gene>
<reference evidence="1 2" key="1">
    <citation type="journal article" date="2019" name="Commun. Biol.">
        <title>The bagworm genome reveals a unique fibroin gene that provides high tensile strength.</title>
        <authorList>
            <person name="Kono N."/>
            <person name="Nakamura H."/>
            <person name="Ohtoshi R."/>
            <person name="Tomita M."/>
            <person name="Numata K."/>
            <person name="Arakawa K."/>
        </authorList>
    </citation>
    <scope>NUCLEOTIDE SEQUENCE [LARGE SCALE GENOMIC DNA]</scope>
</reference>
<name>A0A4C1VQ91_EUMVA</name>
<accession>A0A4C1VQ91</accession>
<sequence length="129" mass="15027">MRRASAYPTYENRSRARALQRKVKAQIQSSKWSTLMEEITPSHQTYWKLTEALKTDDHLPTPALRKPDNSFAVDDREKVECLANSVEQHRSNNIIHDTAHSHKIEKKVRMKIFLGPEDDLTPVYVNEIQ</sequence>
<organism evidence="1 2">
    <name type="scientific">Eumeta variegata</name>
    <name type="common">Bagworm moth</name>
    <name type="synonym">Eumeta japonica</name>
    <dbReference type="NCBI Taxonomy" id="151549"/>
    <lineage>
        <taxon>Eukaryota</taxon>
        <taxon>Metazoa</taxon>
        <taxon>Ecdysozoa</taxon>
        <taxon>Arthropoda</taxon>
        <taxon>Hexapoda</taxon>
        <taxon>Insecta</taxon>
        <taxon>Pterygota</taxon>
        <taxon>Neoptera</taxon>
        <taxon>Endopterygota</taxon>
        <taxon>Lepidoptera</taxon>
        <taxon>Glossata</taxon>
        <taxon>Ditrysia</taxon>
        <taxon>Tineoidea</taxon>
        <taxon>Psychidae</taxon>
        <taxon>Oiketicinae</taxon>
        <taxon>Eumeta</taxon>
    </lineage>
</organism>
<dbReference type="OrthoDB" id="410155at2759"/>
<evidence type="ECO:0000313" key="2">
    <source>
        <dbReference type="Proteomes" id="UP000299102"/>
    </source>
</evidence>
<keyword evidence="2" id="KW-1185">Reference proteome</keyword>
<dbReference type="AlphaFoldDB" id="A0A4C1VQ91"/>
<dbReference type="EMBL" id="BGZK01000380">
    <property type="protein sequence ID" value="GBP40359.1"/>
    <property type="molecule type" value="Genomic_DNA"/>
</dbReference>
<protein>
    <submittedName>
        <fullName evidence="1">Uncharacterized protein</fullName>
    </submittedName>
</protein>